<dbReference type="Proteomes" id="UP001558632">
    <property type="component" value="Unassembled WGS sequence"/>
</dbReference>
<keyword evidence="3" id="KW-1185">Reference proteome</keyword>
<comment type="caution">
    <text evidence="2">The sequence shown here is derived from an EMBL/GenBank/DDBJ whole genome shotgun (WGS) entry which is preliminary data.</text>
</comment>
<evidence type="ECO:0000313" key="3">
    <source>
        <dbReference type="Proteomes" id="UP001558632"/>
    </source>
</evidence>
<dbReference type="GO" id="GO:0016874">
    <property type="term" value="F:ligase activity"/>
    <property type="evidence" value="ECO:0007669"/>
    <property type="project" value="UniProtKB-KW"/>
</dbReference>
<gene>
    <name evidence="2" type="ORF">TSPI_10404</name>
</gene>
<feature type="region of interest" description="Disordered" evidence="1">
    <location>
        <begin position="28"/>
        <end position="71"/>
    </location>
</feature>
<feature type="compositionally biased region" description="Polar residues" evidence="1">
    <location>
        <begin position="29"/>
        <end position="62"/>
    </location>
</feature>
<dbReference type="EMBL" id="JBEUSY010000195">
    <property type="protein sequence ID" value="KAL1242693.1"/>
    <property type="molecule type" value="Genomic_DNA"/>
</dbReference>
<evidence type="ECO:0000313" key="2">
    <source>
        <dbReference type="EMBL" id="KAL1242693.1"/>
    </source>
</evidence>
<proteinExistence type="predicted"/>
<keyword evidence="2" id="KW-0436">Ligase</keyword>
<organism evidence="2 3">
    <name type="scientific">Trichinella spiralis</name>
    <name type="common">Trichina worm</name>
    <dbReference type="NCBI Taxonomy" id="6334"/>
    <lineage>
        <taxon>Eukaryota</taxon>
        <taxon>Metazoa</taxon>
        <taxon>Ecdysozoa</taxon>
        <taxon>Nematoda</taxon>
        <taxon>Enoplea</taxon>
        <taxon>Dorylaimia</taxon>
        <taxon>Trichinellida</taxon>
        <taxon>Trichinellidae</taxon>
        <taxon>Trichinella</taxon>
    </lineage>
</organism>
<accession>A0ABR3KPY8</accession>
<protein>
    <submittedName>
        <fullName evidence="2">6-diaminopimelate ligase,UDP-N-acetylmuramoyl-L-alanyl-D-glutamate--2</fullName>
    </submittedName>
</protein>
<name>A0ABR3KPY8_TRISP</name>
<evidence type="ECO:0000256" key="1">
    <source>
        <dbReference type="SAM" id="MobiDB-lite"/>
    </source>
</evidence>
<reference evidence="2 3" key="1">
    <citation type="submission" date="2024-07" db="EMBL/GenBank/DDBJ databases">
        <title>Enhanced genomic and transcriptomic resources for Trichinella pseudospiralis and T. spiralis underpin the discovery of pronounced molecular differences between stages and species.</title>
        <authorList>
            <person name="Pasi K.K."/>
            <person name="La Rosa G."/>
            <person name="Gomez-Morales M.A."/>
            <person name="Tosini F."/>
            <person name="Sumanam S."/>
            <person name="Young N.D."/>
            <person name="Chang B.C."/>
            <person name="Robin G.B."/>
        </authorList>
    </citation>
    <scope>NUCLEOTIDE SEQUENCE [LARGE SCALE GENOMIC DNA]</scope>
    <source>
        <strain evidence="2">ISS534</strain>
    </source>
</reference>
<sequence length="71" mass="7641">MHAQLQAVCCEKDWHLVDFYKQMSAANVDDSSGQTADTSTAQTGDPSSLTTTRTEPNTSSADSTDHFRSSA</sequence>